<dbReference type="RefSeq" id="WP_310234877.1">
    <property type="nucleotide sequence ID" value="NZ_JAVDUP010000008.1"/>
</dbReference>
<dbReference type="SUPFAM" id="SSF102405">
    <property type="entry name" value="MCP/YpsA-like"/>
    <property type="match status" value="1"/>
</dbReference>
<dbReference type="InterPro" id="IPR005269">
    <property type="entry name" value="LOG"/>
</dbReference>
<reference evidence="4 5" key="1">
    <citation type="submission" date="2023-07" db="EMBL/GenBank/DDBJ databases">
        <title>Sorghum-associated microbial communities from plants grown in Nebraska, USA.</title>
        <authorList>
            <person name="Schachtman D."/>
        </authorList>
    </citation>
    <scope>NUCLEOTIDE SEQUENCE [LARGE SCALE GENOMIC DNA]</scope>
    <source>
        <strain evidence="4 5">3199</strain>
    </source>
</reference>
<evidence type="ECO:0000313" key="5">
    <source>
        <dbReference type="Proteomes" id="UP001250791"/>
    </source>
</evidence>
<protein>
    <recommendedName>
        <fullName evidence="3">Cytokinin riboside 5'-monophosphate phosphoribohydrolase</fullName>
        <ecNumber evidence="3">3.2.2.n1</ecNumber>
    </recommendedName>
</protein>
<name>A0ABU1SX63_9HYPH</name>
<evidence type="ECO:0000256" key="2">
    <source>
        <dbReference type="ARBA" id="ARBA00006763"/>
    </source>
</evidence>
<organism evidence="4 5">
    <name type="scientific">Rhizobium miluonense</name>
    <dbReference type="NCBI Taxonomy" id="411945"/>
    <lineage>
        <taxon>Bacteria</taxon>
        <taxon>Pseudomonadati</taxon>
        <taxon>Pseudomonadota</taxon>
        <taxon>Alphaproteobacteria</taxon>
        <taxon>Hyphomicrobiales</taxon>
        <taxon>Rhizobiaceae</taxon>
        <taxon>Rhizobium/Agrobacterium group</taxon>
        <taxon>Rhizobium</taxon>
    </lineage>
</organism>
<comment type="similarity">
    <text evidence="2 3">Belongs to the LOG family.</text>
</comment>
<dbReference type="Pfam" id="PF03641">
    <property type="entry name" value="Lysine_decarbox"/>
    <property type="match status" value="1"/>
</dbReference>
<dbReference type="InterPro" id="IPR031100">
    <property type="entry name" value="LOG_fam"/>
</dbReference>
<dbReference type="Proteomes" id="UP001250791">
    <property type="component" value="Unassembled WGS sequence"/>
</dbReference>
<dbReference type="EMBL" id="JAVDUP010000008">
    <property type="protein sequence ID" value="MDR6903562.1"/>
    <property type="molecule type" value="Genomic_DNA"/>
</dbReference>
<keyword evidence="3" id="KW-0378">Hydrolase</keyword>
<gene>
    <name evidence="4" type="ORF">J2W52_005195</name>
</gene>
<dbReference type="Gene3D" id="3.40.50.450">
    <property type="match status" value="1"/>
</dbReference>
<evidence type="ECO:0000256" key="3">
    <source>
        <dbReference type="RuleBase" id="RU363015"/>
    </source>
</evidence>
<evidence type="ECO:0000313" key="4">
    <source>
        <dbReference type="EMBL" id="MDR6903562.1"/>
    </source>
</evidence>
<comment type="catalytic activity">
    <reaction evidence="1">
        <text>AMP + H2O = D-ribose 5-phosphate + adenine</text>
        <dbReference type="Rhea" id="RHEA:20129"/>
        <dbReference type="ChEBI" id="CHEBI:15377"/>
        <dbReference type="ChEBI" id="CHEBI:16708"/>
        <dbReference type="ChEBI" id="CHEBI:78346"/>
        <dbReference type="ChEBI" id="CHEBI:456215"/>
        <dbReference type="EC" id="3.2.2.4"/>
    </reaction>
</comment>
<dbReference type="PANTHER" id="PTHR31223:SF70">
    <property type="entry name" value="LOG FAMILY PROTEIN YJL055W"/>
    <property type="match status" value="1"/>
</dbReference>
<comment type="caution">
    <text evidence="4">The sequence shown here is derived from an EMBL/GenBank/DDBJ whole genome shotgun (WGS) entry which is preliminary data.</text>
</comment>
<dbReference type="EC" id="3.2.2.n1" evidence="3"/>
<evidence type="ECO:0000256" key="1">
    <source>
        <dbReference type="ARBA" id="ARBA00000274"/>
    </source>
</evidence>
<keyword evidence="5" id="KW-1185">Reference proteome</keyword>
<keyword evidence="3" id="KW-0203">Cytokinin biosynthesis</keyword>
<proteinExistence type="inferred from homology"/>
<dbReference type="NCBIfam" id="TIGR00730">
    <property type="entry name" value="Rossman fold protein, TIGR00730 family"/>
    <property type="match status" value="1"/>
</dbReference>
<accession>A0ABU1SX63</accession>
<sequence length="186" mass="20230">MIVGIYCGSRSGGDPIYTSTAQSVGQSLALLGVEIVYGGGRVGLMGAVADAALSKGGRVSGIIPRLLVERETAHTGLTRLHVVENMHERKAKIAEIAEAFIALPGGAGTFEEIVEQWTWGQLGIHQKPCAFLNVKGYFDPIKSMIENMVSEGFIQRDHADMLTFSDDLGVLLERFKNYIPPPRKWT</sequence>
<dbReference type="PANTHER" id="PTHR31223">
    <property type="entry name" value="LOG FAMILY PROTEIN YJL055W"/>
    <property type="match status" value="1"/>
</dbReference>